<keyword evidence="6" id="KW-1185">Reference proteome</keyword>
<dbReference type="AlphaFoldDB" id="A0A2A4I180"/>
<dbReference type="Gene3D" id="3.40.50.1700">
    <property type="entry name" value="Glycoside hydrolase family 3 C-terminal domain"/>
    <property type="match status" value="1"/>
</dbReference>
<evidence type="ECO:0000259" key="4">
    <source>
        <dbReference type="SMART" id="SM01217"/>
    </source>
</evidence>
<dbReference type="Gene3D" id="2.60.40.10">
    <property type="entry name" value="Immunoglobulins"/>
    <property type="match status" value="1"/>
</dbReference>
<dbReference type="InterPro" id="IPR002772">
    <property type="entry name" value="Glyco_hydro_3_C"/>
</dbReference>
<dbReference type="RefSeq" id="WP_096609523.1">
    <property type="nucleotide sequence ID" value="NZ_NWVD01000001.1"/>
</dbReference>
<protein>
    <submittedName>
        <fullName evidence="5">Glycosyl hydrolase</fullName>
    </submittedName>
</protein>
<evidence type="ECO:0000313" key="6">
    <source>
        <dbReference type="Proteomes" id="UP000218784"/>
    </source>
</evidence>
<dbReference type="Pfam" id="PF01915">
    <property type="entry name" value="Glyco_hydro_3_C"/>
    <property type="match status" value="1"/>
</dbReference>
<reference evidence="5 6" key="1">
    <citation type="submission" date="2017-09" db="EMBL/GenBank/DDBJ databases">
        <title>Sphingomonas ginsenosidimutans KACC 14949, whole genome shotgun sequence.</title>
        <authorList>
            <person name="Feng G."/>
            <person name="Zhu H."/>
        </authorList>
    </citation>
    <scope>NUCLEOTIDE SEQUENCE [LARGE SCALE GENOMIC DNA]</scope>
    <source>
        <strain evidence="5 6">KACC 14949</strain>
    </source>
</reference>
<comment type="caution">
    <text evidence="5">The sequence shown here is derived from an EMBL/GenBank/DDBJ whole genome shotgun (WGS) entry which is preliminary data.</text>
</comment>
<dbReference type="PRINTS" id="PR00133">
    <property type="entry name" value="GLHYDRLASE3"/>
</dbReference>
<evidence type="ECO:0000256" key="3">
    <source>
        <dbReference type="SAM" id="SignalP"/>
    </source>
</evidence>
<dbReference type="SMART" id="SM01217">
    <property type="entry name" value="Fn3_like"/>
    <property type="match status" value="1"/>
</dbReference>
<dbReference type="PANTHER" id="PTHR42715:SF10">
    <property type="entry name" value="BETA-GLUCOSIDASE"/>
    <property type="match status" value="1"/>
</dbReference>
<dbReference type="SUPFAM" id="SSF51445">
    <property type="entry name" value="(Trans)glycosidases"/>
    <property type="match status" value="1"/>
</dbReference>
<evidence type="ECO:0000256" key="1">
    <source>
        <dbReference type="ARBA" id="ARBA00005336"/>
    </source>
</evidence>
<sequence length="733" mass="76444">MAVTRLAAAALALAAPLLLGAAPRADDWHDPSLSPDRRAALVLAAMTREEKLAMVIGEFASEQAGKPDTHPPAAAREGSAGYVAGVPRLGIPPLWEADAAMGVATQPTARTSRPAIALPSTLATIASWDEGVARAGGAMIGGEARRYGFNVLLAGGINLTREPRNGRNFEYGGEDPLLAGRMVGAQIAGIQSNHIVSTVKHYVLNAQQTDQFTLDARIDPAALRQSDLLAFQIAIERGRPGAVMCAYNIVNGAYACENAPLLRDLLKRRWSYPGWVMSDWGAVHSTVAAANAGLDQESAATFDAQPYFGAPLAAAIDAGQVPAARLDDMVRRILRSMFANGLFDHPLAIAPIDAAADTAVAQDAAEKGAVLLRNARATLPLRAAALRRIVVIGGHADAGVLSGGGSSQVHPPGGSAVKGLAPTGWPGPVIYLPSSPLAELRRALPGVAIDYLDGRDPAAAARAAARADAAIVFATQWTAESQDTSLTLPDAQDALIDAVAHAAPRSIVVLETGGAVRMPWAERVDAILQAWYPGAGGGAAIARLLTGAVNPSGHLPITLPRDDRAGRCRPFTGAPSPGARFTVDYCEGAAVGYKAFDRDGIAPLYPFGHGLSYTRFAFAAPRIAHDARGIRATTVIRNTGARAGAAVAQLYVERVGGGWEAPRRLAGWARRTLAAGARQTATIAIDPRLLATFDTASGQWVITPGRYRFRIGASSRDLGPPVDVTLPAARFGA</sequence>
<dbReference type="Pfam" id="PF14310">
    <property type="entry name" value="Fn3-like"/>
    <property type="match status" value="1"/>
</dbReference>
<dbReference type="Proteomes" id="UP000218784">
    <property type="component" value="Unassembled WGS sequence"/>
</dbReference>
<proteinExistence type="inferred from homology"/>
<dbReference type="Gene3D" id="3.20.20.300">
    <property type="entry name" value="Glycoside hydrolase, family 3, N-terminal domain"/>
    <property type="match status" value="1"/>
</dbReference>
<dbReference type="InterPro" id="IPR036962">
    <property type="entry name" value="Glyco_hydro_3_N_sf"/>
</dbReference>
<evidence type="ECO:0000313" key="5">
    <source>
        <dbReference type="EMBL" id="PCG10023.1"/>
    </source>
</evidence>
<dbReference type="PANTHER" id="PTHR42715">
    <property type="entry name" value="BETA-GLUCOSIDASE"/>
    <property type="match status" value="1"/>
</dbReference>
<comment type="similarity">
    <text evidence="1">Belongs to the glycosyl hydrolase 3 family.</text>
</comment>
<feature type="domain" description="Fibronectin type III-like" evidence="4">
    <location>
        <begin position="646"/>
        <end position="715"/>
    </location>
</feature>
<dbReference type="InterPro" id="IPR026891">
    <property type="entry name" value="Fn3-like"/>
</dbReference>
<dbReference type="InterPro" id="IPR013783">
    <property type="entry name" value="Ig-like_fold"/>
</dbReference>
<evidence type="ECO:0000256" key="2">
    <source>
        <dbReference type="ARBA" id="ARBA00022801"/>
    </source>
</evidence>
<dbReference type="GO" id="GO:0005975">
    <property type="term" value="P:carbohydrate metabolic process"/>
    <property type="evidence" value="ECO:0007669"/>
    <property type="project" value="InterPro"/>
</dbReference>
<dbReference type="Pfam" id="PF00933">
    <property type="entry name" value="Glyco_hydro_3"/>
    <property type="match status" value="1"/>
</dbReference>
<dbReference type="InterPro" id="IPR017853">
    <property type="entry name" value="GH"/>
</dbReference>
<dbReference type="InterPro" id="IPR001764">
    <property type="entry name" value="Glyco_hydro_3_N"/>
</dbReference>
<keyword evidence="2 5" id="KW-0378">Hydrolase</keyword>
<dbReference type="EMBL" id="NWVD01000001">
    <property type="protein sequence ID" value="PCG10023.1"/>
    <property type="molecule type" value="Genomic_DNA"/>
</dbReference>
<gene>
    <name evidence="5" type="ORF">COA17_00690</name>
</gene>
<organism evidence="5 6">
    <name type="scientific">Sphingomonas ginsenosidimutans</name>
    <dbReference type="NCBI Taxonomy" id="862134"/>
    <lineage>
        <taxon>Bacteria</taxon>
        <taxon>Pseudomonadati</taxon>
        <taxon>Pseudomonadota</taxon>
        <taxon>Alphaproteobacteria</taxon>
        <taxon>Sphingomonadales</taxon>
        <taxon>Sphingomonadaceae</taxon>
        <taxon>Sphingomonas</taxon>
    </lineage>
</organism>
<dbReference type="SUPFAM" id="SSF52279">
    <property type="entry name" value="Beta-D-glucan exohydrolase, C-terminal domain"/>
    <property type="match status" value="1"/>
</dbReference>
<dbReference type="InterPro" id="IPR050288">
    <property type="entry name" value="Cellulose_deg_GH3"/>
</dbReference>
<feature type="signal peptide" evidence="3">
    <location>
        <begin position="1"/>
        <end position="21"/>
    </location>
</feature>
<dbReference type="GO" id="GO:0004553">
    <property type="term" value="F:hydrolase activity, hydrolyzing O-glycosyl compounds"/>
    <property type="evidence" value="ECO:0007669"/>
    <property type="project" value="InterPro"/>
</dbReference>
<accession>A0A2A4I180</accession>
<name>A0A2A4I180_9SPHN</name>
<feature type="chain" id="PRO_5013377088" evidence="3">
    <location>
        <begin position="22"/>
        <end position="733"/>
    </location>
</feature>
<keyword evidence="3" id="KW-0732">Signal</keyword>
<dbReference type="InterPro" id="IPR036881">
    <property type="entry name" value="Glyco_hydro_3_C_sf"/>
</dbReference>